<feature type="compositionally biased region" description="Basic residues" evidence="7">
    <location>
        <begin position="85"/>
        <end position="95"/>
    </location>
</feature>
<dbReference type="OrthoDB" id="2257454at2759"/>
<evidence type="ECO:0000256" key="6">
    <source>
        <dbReference type="ARBA" id="ARBA00035132"/>
    </source>
</evidence>
<comment type="similarity">
    <text evidence="2">Belongs to the mitochondrion-specific ribosomal protein mS33 family.</text>
</comment>
<organism evidence="8 9">
    <name type="scientific">Thielaviopsis punctulata</name>
    <dbReference type="NCBI Taxonomy" id="72032"/>
    <lineage>
        <taxon>Eukaryota</taxon>
        <taxon>Fungi</taxon>
        <taxon>Dikarya</taxon>
        <taxon>Ascomycota</taxon>
        <taxon>Pezizomycotina</taxon>
        <taxon>Sordariomycetes</taxon>
        <taxon>Hypocreomycetidae</taxon>
        <taxon>Microascales</taxon>
        <taxon>Ceratocystidaceae</taxon>
        <taxon>Thielaviopsis</taxon>
    </lineage>
</organism>
<evidence type="ECO:0000256" key="5">
    <source>
        <dbReference type="ARBA" id="ARBA00023274"/>
    </source>
</evidence>
<proteinExistence type="inferred from homology"/>
<evidence type="ECO:0000256" key="2">
    <source>
        <dbReference type="ARBA" id="ARBA00008970"/>
    </source>
</evidence>
<evidence type="ECO:0000256" key="1">
    <source>
        <dbReference type="ARBA" id="ARBA00004173"/>
    </source>
</evidence>
<comment type="caution">
    <text evidence="8">The sequence shown here is derived from an EMBL/GenBank/DDBJ whole genome shotgun (WGS) entry which is preliminary data.</text>
</comment>
<dbReference type="Pfam" id="PF08293">
    <property type="entry name" value="MRP-S33"/>
    <property type="match status" value="1"/>
</dbReference>
<keyword evidence="4" id="KW-0496">Mitochondrion</keyword>
<dbReference type="Proteomes" id="UP000033483">
    <property type="component" value="Unassembled WGS sequence"/>
</dbReference>
<evidence type="ECO:0000313" key="9">
    <source>
        <dbReference type="Proteomes" id="UP000033483"/>
    </source>
</evidence>
<dbReference type="InterPro" id="IPR013219">
    <property type="entry name" value="Ribosomal_mS33"/>
</dbReference>
<dbReference type="PANTHER" id="PTHR13362">
    <property type="entry name" value="MITOCHONDRIAL RIBOSOMAL PROTEIN S33"/>
    <property type="match status" value="1"/>
</dbReference>
<evidence type="ECO:0000256" key="4">
    <source>
        <dbReference type="ARBA" id="ARBA00023128"/>
    </source>
</evidence>
<comment type="subcellular location">
    <subcellularLocation>
        <location evidence="1">Mitochondrion</location>
    </subcellularLocation>
</comment>
<keyword evidence="5" id="KW-0687">Ribonucleoprotein</keyword>
<evidence type="ECO:0000313" key="8">
    <source>
        <dbReference type="EMBL" id="KKA30100.1"/>
    </source>
</evidence>
<dbReference type="GO" id="GO:0005840">
    <property type="term" value="C:ribosome"/>
    <property type="evidence" value="ECO:0007669"/>
    <property type="project" value="UniProtKB-KW"/>
</dbReference>
<name>A0A0F4ZIS0_9PEZI</name>
<dbReference type="GO" id="GO:0005739">
    <property type="term" value="C:mitochondrion"/>
    <property type="evidence" value="ECO:0007669"/>
    <property type="project" value="UniProtKB-SubCell"/>
</dbReference>
<evidence type="ECO:0000256" key="3">
    <source>
        <dbReference type="ARBA" id="ARBA00022980"/>
    </source>
</evidence>
<evidence type="ECO:0000256" key="7">
    <source>
        <dbReference type="SAM" id="MobiDB-lite"/>
    </source>
</evidence>
<sequence>MSVPRARLVELMKAQCDVFSTTFNPDGLRLGNKVLRQRLRGPALAAYYPRKEATIKDVRRMFGPHIYAWDQKELDRLESLDLLHARGKGAPKKKTAPPTAADLKKKRR</sequence>
<protein>
    <recommendedName>
        <fullName evidence="6">Small ribosomal subunit protein mS33</fullName>
    </recommendedName>
</protein>
<dbReference type="PANTHER" id="PTHR13362:SF2">
    <property type="entry name" value="SMALL RIBOSOMAL SUBUNIT PROTEIN MS33"/>
    <property type="match status" value="1"/>
</dbReference>
<feature type="region of interest" description="Disordered" evidence="7">
    <location>
        <begin position="85"/>
        <end position="108"/>
    </location>
</feature>
<keyword evidence="3" id="KW-0689">Ribosomal protein</keyword>
<accession>A0A0F4ZIS0</accession>
<dbReference type="GO" id="GO:1990904">
    <property type="term" value="C:ribonucleoprotein complex"/>
    <property type="evidence" value="ECO:0007669"/>
    <property type="project" value="UniProtKB-KW"/>
</dbReference>
<reference evidence="8 9" key="1">
    <citation type="submission" date="2015-03" db="EMBL/GenBank/DDBJ databases">
        <authorList>
            <person name="Radwan O."/>
            <person name="Al-Naeli F.A."/>
            <person name="Rendon G.A."/>
            <person name="Fields C."/>
        </authorList>
    </citation>
    <scope>NUCLEOTIDE SEQUENCE [LARGE SCALE GENOMIC DNA]</scope>
    <source>
        <strain evidence="8">CR-DP1</strain>
    </source>
</reference>
<dbReference type="AlphaFoldDB" id="A0A0F4ZIS0"/>
<dbReference type="EMBL" id="LAEV01000505">
    <property type="protein sequence ID" value="KKA30100.1"/>
    <property type="molecule type" value="Genomic_DNA"/>
</dbReference>
<keyword evidence="9" id="KW-1185">Reference proteome</keyword>
<gene>
    <name evidence="8" type="ORF">TD95_003054</name>
</gene>